<sequence>MLVDNVAPCHLCTQMVVSVLIIFLLKTITNLHVMAHYGINY</sequence>
<dbReference type="AlphaFoldDB" id="A0A822XMN5"/>
<name>A0A822XMN5_NELNU</name>
<accession>A0A822XMN5</accession>
<gene>
    <name evidence="1" type="ORF">HUJ06_023000</name>
</gene>
<evidence type="ECO:0000313" key="2">
    <source>
        <dbReference type="Proteomes" id="UP000607653"/>
    </source>
</evidence>
<dbReference type="Proteomes" id="UP000607653">
    <property type="component" value="Unassembled WGS sequence"/>
</dbReference>
<protein>
    <submittedName>
        <fullName evidence="1">Uncharacterized protein</fullName>
    </submittedName>
</protein>
<organism evidence="1 2">
    <name type="scientific">Nelumbo nucifera</name>
    <name type="common">Sacred lotus</name>
    <dbReference type="NCBI Taxonomy" id="4432"/>
    <lineage>
        <taxon>Eukaryota</taxon>
        <taxon>Viridiplantae</taxon>
        <taxon>Streptophyta</taxon>
        <taxon>Embryophyta</taxon>
        <taxon>Tracheophyta</taxon>
        <taxon>Spermatophyta</taxon>
        <taxon>Magnoliopsida</taxon>
        <taxon>Proteales</taxon>
        <taxon>Nelumbonaceae</taxon>
        <taxon>Nelumbo</taxon>
    </lineage>
</organism>
<keyword evidence="2" id="KW-1185">Reference proteome</keyword>
<comment type="caution">
    <text evidence="1">The sequence shown here is derived from an EMBL/GenBank/DDBJ whole genome shotgun (WGS) entry which is preliminary data.</text>
</comment>
<dbReference type="EMBL" id="DUZY01000001">
    <property type="protein sequence ID" value="DAD21537.1"/>
    <property type="molecule type" value="Genomic_DNA"/>
</dbReference>
<proteinExistence type="predicted"/>
<reference evidence="1 2" key="1">
    <citation type="journal article" date="2020" name="Mol. Biol. Evol.">
        <title>Distinct Expression and Methylation Patterns for Genes with Different Fates following a Single Whole-Genome Duplication in Flowering Plants.</title>
        <authorList>
            <person name="Shi T."/>
            <person name="Rahmani R.S."/>
            <person name="Gugger P.F."/>
            <person name="Wang M."/>
            <person name="Li H."/>
            <person name="Zhang Y."/>
            <person name="Li Z."/>
            <person name="Wang Q."/>
            <person name="Van de Peer Y."/>
            <person name="Marchal K."/>
            <person name="Chen J."/>
        </authorList>
    </citation>
    <scope>NUCLEOTIDE SEQUENCE [LARGE SCALE GENOMIC DNA]</scope>
    <source>
        <tissue evidence="1">Leaf</tissue>
    </source>
</reference>
<evidence type="ECO:0000313" key="1">
    <source>
        <dbReference type="EMBL" id="DAD21537.1"/>
    </source>
</evidence>